<dbReference type="InterPro" id="IPR003598">
    <property type="entry name" value="Ig_sub2"/>
</dbReference>
<name>A0ABM0QSR0_GALVR</name>
<keyword evidence="1" id="KW-0677">Repeat</keyword>
<dbReference type="Pfam" id="PF07679">
    <property type="entry name" value="I-set"/>
    <property type="match status" value="1"/>
</dbReference>
<evidence type="ECO:0000256" key="2">
    <source>
        <dbReference type="ARBA" id="ARBA00023319"/>
    </source>
</evidence>
<feature type="domain" description="Ig-like" evidence="3">
    <location>
        <begin position="290"/>
        <end position="375"/>
    </location>
</feature>
<dbReference type="InterPro" id="IPR013151">
    <property type="entry name" value="Immunoglobulin_dom"/>
</dbReference>
<evidence type="ECO:0000256" key="1">
    <source>
        <dbReference type="ARBA" id="ARBA00022737"/>
    </source>
</evidence>
<feature type="domain" description="Fibronectin type-III" evidence="4">
    <location>
        <begin position="1"/>
        <end position="69"/>
    </location>
</feature>
<dbReference type="SMART" id="SM00408">
    <property type="entry name" value="IGc2"/>
    <property type="match status" value="2"/>
</dbReference>
<evidence type="ECO:0000259" key="4">
    <source>
        <dbReference type="PROSITE" id="PS50853"/>
    </source>
</evidence>
<dbReference type="PANTHER" id="PTHR13817:SF89">
    <property type="entry name" value="MYOMESIN-3"/>
    <property type="match status" value="1"/>
</dbReference>
<sequence>MRDTGREGSSCWEVDDEISFQQVEIQVLHTWEVSNLQPGKSYVFQVQAMNSAGLGQPSMPTDPVLLEDKPDAREIEVGVDEEGFIYLAFEAPEAPDSSEFQWSKDYKGPPDPQRVQIEDGLNKSKVILKDPGLEDLGTYSVVVTDADEDISASHTLTEEELDKLKKLSHEIRNPVIKLISGWNIDILEQGQVRLWLEVEKLSPAAELHLIFNEKEIFSSPNRKINFDREKGLVEVIIQNLSEDDKGSYTAQLQDGKAKNQITLALVDDDFDKLLRKADAKRRDWKRKQGPYFEEPLQWKITEDCQVLLTCKVTNTKKETRFQWFFQKKETPAGQYDPQTGAGLLLIEEFSKEDKGIYRATVSDDRGEDDTILDLTGEALDAVFAELGRIGALSATPLKIQGTEEGIRIFSKVKYYNVEYMKTTWFHKFAFDDALAEHQRLKALAIIEKNRAKVVRGLPDVATIMEDKTLCLTCVISGDPAPEIFWLKNDQPVTFIDRYHMEVRGTEVTITIEKVNSEDTGRYGVFVKNKYGSETGQVTISVFKHGDEPKELKTM</sequence>
<dbReference type="GeneID" id="103590851"/>
<accession>A0ABM0QSR0</accession>
<dbReference type="PROSITE" id="PS50853">
    <property type="entry name" value="FN3"/>
    <property type="match status" value="1"/>
</dbReference>
<dbReference type="InterPro" id="IPR003961">
    <property type="entry name" value="FN3_dom"/>
</dbReference>
<dbReference type="Proteomes" id="UP000694923">
    <property type="component" value="Unplaced"/>
</dbReference>
<dbReference type="InterPro" id="IPR003599">
    <property type="entry name" value="Ig_sub"/>
</dbReference>
<dbReference type="SMART" id="SM00409">
    <property type="entry name" value="IG"/>
    <property type="match status" value="3"/>
</dbReference>
<dbReference type="Gene3D" id="2.60.40.10">
    <property type="entry name" value="Immunoglobulins"/>
    <property type="match status" value="5"/>
</dbReference>
<evidence type="ECO:0000259" key="3">
    <source>
        <dbReference type="PROSITE" id="PS50835"/>
    </source>
</evidence>
<dbReference type="InterPro" id="IPR007110">
    <property type="entry name" value="Ig-like_dom"/>
</dbReference>
<dbReference type="PANTHER" id="PTHR13817">
    <property type="entry name" value="TITIN"/>
    <property type="match status" value="1"/>
</dbReference>
<dbReference type="InterPro" id="IPR050964">
    <property type="entry name" value="Striated_Muscle_Regulatory"/>
</dbReference>
<protein>
    <submittedName>
        <fullName evidence="6">Myomesin-3</fullName>
    </submittedName>
</protein>
<dbReference type="PROSITE" id="PS50835">
    <property type="entry name" value="IG_LIKE"/>
    <property type="match status" value="2"/>
</dbReference>
<dbReference type="SUPFAM" id="SSF48726">
    <property type="entry name" value="Immunoglobulin"/>
    <property type="match status" value="4"/>
</dbReference>
<dbReference type="CDD" id="cd00063">
    <property type="entry name" value="FN3"/>
    <property type="match status" value="1"/>
</dbReference>
<evidence type="ECO:0000313" key="5">
    <source>
        <dbReference type="Proteomes" id="UP000694923"/>
    </source>
</evidence>
<evidence type="ECO:0000313" key="6">
    <source>
        <dbReference type="RefSeq" id="XP_008571401.1"/>
    </source>
</evidence>
<dbReference type="InterPro" id="IPR013098">
    <property type="entry name" value="Ig_I-set"/>
</dbReference>
<dbReference type="Pfam" id="PF00041">
    <property type="entry name" value="fn3"/>
    <property type="match status" value="1"/>
</dbReference>
<proteinExistence type="predicted"/>
<dbReference type="Pfam" id="PF00047">
    <property type="entry name" value="ig"/>
    <property type="match status" value="1"/>
</dbReference>
<dbReference type="RefSeq" id="XP_008571401.1">
    <property type="nucleotide sequence ID" value="XM_008573179.1"/>
</dbReference>
<organism evidence="5 6">
    <name type="scientific">Galeopterus variegatus</name>
    <name type="common">Malayan flying lemur</name>
    <name type="synonym">Cynocephalus variegatus</name>
    <dbReference type="NCBI Taxonomy" id="482537"/>
    <lineage>
        <taxon>Eukaryota</taxon>
        <taxon>Metazoa</taxon>
        <taxon>Chordata</taxon>
        <taxon>Craniata</taxon>
        <taxon>Vertebrata</taxon>
        <taxon>Euteleostomi</taxon>
        <taxon>Mammalia</taxon>
        <taxon>Eutheria</taxon>
        <taxon>Euarchontoglires</taxon>
        <taxon>Dermoptera</taxon>
        <taxon>Cynocephalidae</taxon>
        <taxon>Galeopterus</taxon>
    </lineage>
</organism>
<gene>
    <name evidence="6" type="primary">MYOM3</name>
</gene>
<dbReference type="InterPro" id="IPR013783">
    <property type="entry name" value="Ig-like_fold"/>
</dbReference>
<reference evidence="6" key="1">
    <citation type="submission" date="2025-08" db="UniProtKB">
        <authorList>
            <consortium name="RefSeq"/>
        </authorList>
    </citation>
    <scope>IDENTIFICATION</scope>
</reference>
<dbReference type="SUPFAM" id="SSF49265">
    <property type="entry name" value="Fibronectin type III"/>
    <property type="match status" value="1"/>
</dbReference>
<dbReference type="InterPro" id="IPR036116">
    <property type="entry name" value="FN3_sf"/>
</dbReference>
<keyword evidence="5" id="KW-1185">Reference proteome</keyword>
<dbReference type="InterPro" id="IPR036179">
    <property type="entry name" value="Ig-like_dom_sf"/>
</dbReference>
<feature type="domain" description="Ig-like" evidence="3">
    <location>
        <begin position="451"/>
        <end position="540"/>
    </location>
</feature>
<keyword evidence="2" id="KW-0393">Immunoglobulin domain</keyword>